<organism evidence="11 12">
    <name type="scientific">Georgenia faecalis</name>
    <dbReference type="NCBI Taxonomy" id="2483799"/>
    <lineage>
        <taxon>Bacteria</taxon>
        <taxon>Bacillati</taxon>
        <taxon>Actinomycetota</taxon>
        <taxon>Actinomycetes</taxon>
        <taxon>Micrococcales</taxon>
        <taxon>Bogoriellaceae</taxon>
        <taxon>Georgenia</taxon>
    </lineage>
</organism>
<evidence type="ECO:0000256" key="1">
    <source>
        <dbReference type="ARBA" id="ARBA00004370"/>
    </source>
</evidence>
<dbReference type="Proteomes" id="UP001595955">
    <property type="component" value="Unassembled WGS sequence"/>
</dbReference>
<reference evidence="12" key="1">
    <citation type="journal article" date="2019" name="Int. J. Syst. Evol. Microbiol.">
        <title>The Global Catalogue of Microorganisms (GCM) 10K type strain sequencing project: providing services to taxonomists for standard genome sequencing and annotation.</title>
        <authorList>
            <consortium name="The Broad Institute Genomics Platform"/>
            <consortium name="The Broad Institute Genome Sequencing Center for Infectious Disease"/>
            <person name="Wu L."/>
            <person name="Ma J."/>
        </authorList>
    </citation>
    <scope>NUCLEOTIDE SEQUENCE [LARGE SCALE GENOMIC DNA]</scope>
    <source>
        <strain evidence="12">JCM 3369</strain>
    </source>
</reference>
<dbReference type="PANTHER" id="PTHR37820">
    <property type="entry name" value="CELL DIVISION PROTEIN DIVIB"/>
    <property type="match status" value="1"/>
</dbReference>
<dbReference type="InterPro" id="IPR050487">
    <property type="entry name" value="FtsQ_DivIB"/>
</dbReference>
<evidence type="ECO:0000256" key="5">
    <source>
        <dbReference type="ARBA" id="ARBA00022989"/>
    </source>
</evidence>
<keyword evidence="5 9" id="KW-1133">Transmembrane helix</keyword>
<dbReference type="Pfam" id="PF03799">
    <property type="entry name" value="FtsQ_DivIB_C"/>
    <property type="match status" value="1"/>
</dbReference>
<accession>A0ABV9DCI7</accession>
<evidence type="ECO:0000256" key="3">
    <source>
        <dbReference type="ARBA" id="ARBA00022618"/>
    </source>
</evidence>
<sequence length="282" mass="29631">MESASQPTAPAASRPERPSSPSTALATPSAGALARPTERVPVSLVERQTERARAQRRLLLRKIGIGVVVVALLVGLAWLVLGSPVLALRSEEIAIDGVGTTVTSEEVLAVVEPSVGVPLARVDADGLREELEAITTVRHADVARDWPHGLRIVIDAREPVAVVAADGAYALLDRDGVRIGTADAAPEGMPLVTVPLDSEATAPTLDAVLTVLGQLPEEQRSQVATAGAPNPRSITLVLHDGAEVRWGSAEESELKSAVLDVLRAQPARVYDLTIPRSPTTLQ</sequence>
<gene>
    <name evidence="11" type="ORF">ACFO3F_14070</name>
</gene>
<dbReference type="Pfam" id="PF08478">
    <property type="entry name" value="POTRA_1"/>
    <property type="match status" value="1"/>
</dbReference>
<dbReference type="InterPro" id="IPR034746">
    <property type="entry name" value="POTRA"/>
</dbReference>
<dbReference type="InterPro" id="IPR013685">
    <property type="entry name" value="POTRA_FtsQ_type"/>
</dbReference>
<evidence type="ECO:0000256" key="2">
    <source>
        <dbReference type="ARBA" id="ARBA00022475"/>
    </source>
</evidence>
<comment type="caution">
    <text evidence="11">The sequence shown here is derived from an EMBL/GenBank/DDBJ whole genome shotgun (WGS) entry which is preliminary data.</text>
</comment>
<keyword evidence="6 9" id="KW-0472">Membrane</keyword>
<feature type="domain" description="POTRA" evidence="10">
    <location>
        <begin position="88"/>
        <end position="157"/>
    </location>
</feature>
<evidence type="ECO:0000256" key="8">
    <source>
        <dbReference type="SAM" id="MobiDB-lite"/>
    </source>
</evidence>
<name>A0ABV9DCI7_9MICO</name>
<feature type="compositionally biased region" description="Low complexity" evidence="8">
    <location>
        <begin position="7"/>
        <end position="34"/>
    </location>
</feature>
<dbReference type="GO" id="GO:0051301">
    <property type="term" value="P:cell division"/>
    <property type="evidence" value="ECO:0007669"/>
    <property type="project" value="UniProtKB-KW"/>
</dbReference>
<proteinExistence type="predicted"/>
<keyword evidence="12" id="KW-1185">Reference proteome</keyword>
<dbReference type="Gene3D" id="3.10.20.310">
    <property type="entry name" value="membrane protein fhac"/>
    <property type="match status" value="1"/>
</dbReference>
<keyword evidence="2" id="KW-1003">Cell membrane</keyword>
<feature type="transmembrane region" description="Helical" evidence="9">
    <location>
        <begin position="63"/>
        <end position="81"/>
    </location>
</feature>
<evidence type="ECO:0000259" key="10">
    <source>
        <dbReference type="PROSITE" id="PS51779"/>
    </source>
</evidence>
<evidence type="ECO:0000256" key="7">
    <source>
        <dbReference type="ARBA" id="ARBA00023306"/>
    </source>
</evidence>
<dbReference type="PANTHER" id="PTHR37820:SF1">
    <property type="entry name" value="CELL DIVISION PROTEIN FTSQ"/>
    <property type="match status" value="1"/>
</dbReference>
<keyword evidence="3 11" id="KW-0132">Cell division</keyword>
<feature type="region of interest" description="Disordered" evidence="8">
    <location>
        <begin position="1"/>
        <end position="38"/>
    </location>
</feature>
<evidence type="ECO:0000313" key="11">
    <source>
        <dbReference type="EMBL" id="MFC4556376.1"/>
    </source>
</evidence>
<protein>
    <submittedName>
        <fullName evidence="11">Cell division protein FtsQ/DivIB</fullName>
    </submittedName>
</protein>
<dbReference type="PROSITE" id="PS51779">
    <property type="entry name" value="POTRA"/>
    <property type="match status" value="1"/>
</dbReference>
<keyword evidence="4 9" id="KW-0812">Transmembrane</keyword>
<evidence type="ECO:0000256" key="4">
    <source>
        <dbReference type="ARBA" id="ARBA00022692"/>
    </source>
</evidence>
<evidence type="ECO:0000313" key="12">
    <source>
        <dbReference type="Proteomes" id="UP001595955"/>
    </source>
</evidence>
<dbReference type="InterPro" id="IPR005548">
    <property type="entry name" value="Cell_div_FtsQ/DivIB_C"/>
</dbReference>
<comment type="subcellular location">
    <subcellularLocation>
        <location evidence="1">Membrane</location>
    </subcellularLocation>
</comment>
<dbReference type="RefSeq" id="WP_164471430.1">
    <property type="nucleotide sequence ID" value="NZ_CP033325.1"/>
</dbReference>
<keyword evidence="7" id="KW-0131">Cell cycle</keyword>
<evidence type="ECO:0000256" key="9">
    <source>
        <dbReference type="SAM" id="Phobius"/>
    </source>
</evidence>
<evidence type="ECO:0000256" key="6">
    <source>
        <dbReference type="ARBA" id="ARBA00023136"/>
    </source>
</evidence>
<dbReference type="EMBL" id="JBHSGF010000011">
    <property type="protein sequence ID" value="MFC4556376.1"/>
    <property type="molecule type" value="Genomic_DNA"/>
</dbReference>